<dbReference type="OrthoDB" id="6270329at2759"/>
<protein>
    <recommendedName>
        <fullName evidence="2">Di19 C-terminal domain-containing protein</fullName>
    </recommendedName>
</protein>
<dbReference type="PANTHER" id="PTHR31875:SF26">
    <property type="entry name" value="PROTEIN DEHYDRATION-INDUCED 19-RELATED"/>
    <property type="match status" value="1"/>
</dbReference>
<dbReference type="Pfam" id="PF14571">
    <property type="entry name" value="Di19_C"/>
    <property type="match status" value="1"/>
</dbReference>
<dbReference type="AlphaFoldDB" id="A0A9E7EHZ6"/>
<evidence type="ECO:0000259" key="2">
    <source>
        <dbReference type="Pfam" id="PF14571"/>
    </source>
</evidence>
<evidence type="ECO:0000313" key="4">
    <source>
        <dbReference type="Proteomes" id="UP001055439"/>
    </source>
</evidence>
<keyword evidence="4" id="KW-1185">Reference proteome</keyword>
<feature type="region of interest" description="Disordered" evidence="1">
    <location>
        <begin position="71"/>
        <end position="90"/>
    </location>
</feature>
<dbReference type="PANTHER" id="PTHR31875">
    <property type="entry name" value="PROTEIN DEHYDRATION-INDUCED 19"/>
    <property type="match status" value="1"/>
</dbReference>
<feature type="compositionally biased region" description="Basic and acidic residues" evidence="1">
    <location>
        <begin position="379"/>
        <end position="404"/>
    </location>
</feature>
<dbReference type="InterPro" id="IPR027935">
    <property type="entry name" value="Di19_C"/>
</dbReference>
<reference evidence="3" key="1">
    <citation type="submission" date="2022-05" db="EMBL/GenBank/DDBJ databases">
        <title>The Musa troglodytarum L. genome provides insights into the mechanism of non-climacteric behaviour and enrichment of carotenoids.</title>
        <authorList>
            <person name="Wang J."/>
        </authorList>
    </citation>
    <scope>NUCLEOTIDE SEQUENCE</scope>
    <source>
        <tissue evidence="3">Leaf</tissue>
    </source>
</reference>
<feature type="domain" description="Di19 C-terminal" evidence="2">
    <location>
        <begin position="315"/>
        <end position="415"/>
    </location>
</feature>
<dbReference type="InterPro" id="IPR033347">
    <property type="entry name" value="Di19"/>
</dbReference>
<name>A0A9E7EHZ6_9LILI</name>
<sequence>TPPRSRHVIRASARHSRSHLRTREEEPSKPTHLCPHLPPREKRPTLVGPDSTRHLCSGRDTRTRTCTRMRENRPTYPSLSPPASAREVADVGGPRTGGQFLVAGGLAGGGETGYGTELAVRDGSLGMAFSLFRRKTKSVFGNAIPSAKPTKSVAFCRFYLRPSLSLSPPSPPPPLSLSLSLNRFRGVVWGFDWGSRWSNRHQIPRGKEILEAIDHGIRCVGSILRGRVEAPPICAAVAIRRRVSGSQSSWLERSWTEARMTPARSFPAPSVLRTSILSGSAATSMMSTPWRLRMGNYMQRRRKYRRGSAASHTMLSLLRKDLREGNLQALLGGSSYMAPPPAAAPDPFISSLIYTLPLDEPSKDAQPESFDEGGLVSKSSDKEVVERVEPSLSDKDQKERARRSEFARGLVLSTIFDDIL</sequence>
<feature type="compositionally biased region" description="Basic residues" evidence="1">
    <location>
        <begin position="1"/>
        <end position="20"/>
    </location>
</feature>
<organism evidence="3 4">
    <name type="scientific">Musa troglodytarum</name>
    <name type="common">fe'i banana</name>
    <dbReference type="NCBI Taxonomy" id="320322"/>
    <lineage>
        <taxon>Eukaryota</taxon>
        <taxon>Viridiplantae</taxon>
        <taxon>Streptophyta</taxon>
        <taxon>Embryophyta</taxon>
        <taxon>Tracheophyta</taxon>
        <taxon>Spermatophyta</taxon>
        <taxon>Magnoliopsida</taxon>
        <taxon>Liliopsida</taxon>
        <taxon>Zingiberales</taxon>
        <taxon>Musaceae</taxon>
        <taxon>Musa</taxon>
    </lineage>
</organism>
<dbReference type="Proteomes" id="UP001055439">
    <property type="component" value="Chromosome 10"/>
</dbReference>
<dbReference type="EMBL" id="CP097503">
    <property type="protein sequence ID" value="URD77196.1"/>
    <property type="molecule type" value="Genomic_DNA"/>
</dbReference>
<evidence type="ECO:0000313" key="3">
    <source>
        <dbReference type="EMBL" id="URD77196.1"/>
    </source>
</evidence>
<feature type="non-terminal residue" evidence="3">
    <location>
        <position position="1"/>
    </location>
</feature>
<feature type="region of interest" description="Disordered" evidence="1">
    <location>
        <begin position="1"/>
        <end position="58"/>
    </location>
</feature>
<accession>A0A9E7EHZ6</accession>
<proteinExistence type="predicted"/>
<gene>
    <name evidence="3" type="ORF">MUK42_05750</name>
</gene>
<feature type="region of interest" description="Disordered" evidence="1">
    <location>
        <begin position="362"/>
        <end position="404"/>
    </location>
</feature>
<evidence type="ECO:0000256" key="1">
    <source>
        <dbReference type="SAM" id="MobiDB-lite"/>
    </source>
</evidence>